<dbReference type="Proteomes" id="UP000015105">
    <property type="component" value="Chromosome 5D"/>
</dbReference>
<keyword evidence="5" id="KW-1185">Reference proteome</keyword>
<dbReference type="InterPro" id="IPR032861">
    <property type="entry name" value="TAXi_N"/>
</dbReference>
<reference evidence="4" key="4">
    <citation type="submission" date="2019-03" db="UniProtKB">
        <authorList>
            <consortium name="EnsemblPlants"/>
        </authorList>
    </citation>
    <scope>IDENTIFICATION</scope>
</reference>
<reference evidence="5" key="2">
    <citation type="journal article" date="2017" name="Nat. Plants">
        <title>The Aegilops tauschii genome reveals multiple impacts of transposons.</title>
        <authorList>
            <person name="Zhao G."/>
            <person name="Zou C."/>
            <person name="Li K."/>
            <person name="Wang K."/>
            <person name="Li T."/>
            <person name="Gao L."/>
            <person name="Zhang X."/>
            <person name="Wang H."/>
            <person name="Yang Z."/>
            <person name="Liu X."/>
            <person name="Jiang W."/>
            <person name="Mao L."/>
            <person name="Kong X."/>
            <person name="Jiao Y."/>
            <person name="Jia J."/>
        </authorList>
    </citation>
    <scope>NUCLEOTIDE SEQUENCE [LARGE SCALE GENOMIC DNA]</scope>
    <source>
        <strain evidence="5">cv. AL8/78</strain>
    </source>
</reference>
<dbReference type="PANTHER" id="PTHR13683">
    <property type="entry name" value="ASPARTYL PROTEASES"/>
    <property type="match status" value="1"/>
</dbReference>
<dbReference type="Gramene" id="AET5Gv20325900.19">
    <property type="protein sequence ID" value="AET5Gv20325900.19"/>
    <property type="gene ID" value="AET5Gv20325900"/>
</dbReference>
<feature type="chain" id="PRO_5019036667" description="Peptidase A1 domain-containing protein" evidence="2">
    <location>
        <begin position="26"/>
        <end position="170"/>
    </location>
</feature>
<reference evidence="4" key="3">
    <citation type="journal article" date="2017" name="Nature">
        <title>Genome sequence of the progenitor of the wheat D genome Aegilops tauschii.</title>
        <authorList>
            <person name="Luo M.C."/>
            <person name="Gu Y.Q."/>
            <person name="Puiu D."/>
            <person name="Wang H."/>
            <person name="Twardziok S.O."/>
            <person name="Deal K.R."/>
            <person name="Huo N."/>
            <person name="Zhu T."/>
            <person name="Wang L."/>
            <person name="Wang Y."/>
            <person name="McGuire P.E."/>
            <person name="Liu S."/>
            <person name="Long H."/>
            <person name="Ramasamy R.K."/>
            <person name="Rodriguez J.C."/>
            <person name="Van S.L."/>
            <person name="Yuan L."/>
            <person name="Wang Z."/>
            <person name="Xia Z."/>
            <person name="Xiao L."/>
            <person name="Anderson O.D."/>
            <person name="Ouyang S."/>
            <person name="Liang Y."/>
            <person name="Zimin A.V."/>
            <person name="Pertea G."/>
            <person name="Qi P."/>
            <person name="Bennetzen J.L."/>
            <person name="Dai X."/>
            <person name="Dawson M.W."/>
            <person name="Muller H.G."/>
            <person name="Kugler K."/>
            <person name="Rivarola-Duarte L."/>
            <person name="Spannagl M."/>
            <person name="Mayer K.F.X."/>
            <person name="Lu F.H."/>
            <person name="Bevan M.W."/>
            <person name="Leroy P."/>
            <person name="Li P."/>
            <person name="You F.M."/>
            <person name="Sun Q."/>
            <person name="Liu Z."/>
            <person name="Lyons E."/>
            <person name="Wicker T."/>
            <person name="Salzberg S.L."/>
            <person name="Devos K.M."/>
            <person name="Dvorak J."/>
        </authorList>
    </citation>
    <scope>NUCLEOTIDE SEQUENCE [LARGE SCALE GENOMIC DNA]</scope>
    <source>
        <strain evidence="4">cv. AL8/78</strain>
    </source>
</reference>
<dbReference type="InterPro" id="IPR033121">
    <property type="entry name" value="PEPTIDASE_A1"/>
</dbReference>
<dbReference type="Pfam" id="PF14543">
    <property type="entry name" value="TAXi_N"/>
    <property type="match status" value="1"/>
</dbReference>
<keyword evidence="2" id="KW-0732">Signal</keyword>
<dbReference type="PANTHER" id="PTHR13683:SF800">
    <property type="entry name" value="EUKARYOTIC ASPARTYL PROTEASE FAMILY PROTEIN"/>
    <property type="match status" value="1"/>
</dbReference>
<proteinExistence type="inferred from homology"/>
<feature type="signal peptide" evidence="2">
    <location>
        <begin position="1"/>
        <end position="25"/>
    </location>
</feature>
<evidence type="ECO:0000256" key="1">
    <source>
        <dbReference type="ARBA" id="ARBA00007447"/>
    </source>
</evidence>
<organism evidence="4 5">
    <name type="scientific">Aegilops tauschii subsp. strangulata</name>
    <name type="common">Goatgrass</name>
    <dbReference type="NCBI Taxonomy" id="200361"/>
    <lineage>
        <taxon>Eukaryota</taxon>
        <taxon>Viridiplantae</taxon>
        <taxon>Streptophyta</taxon>
        <taxon>Embryophyta</taxon>
        <taxon>Tracheophyta</taxon>
        <taxon>Spermatophyta</taxon>
        <taxon>Magnoliopsida</taxon>
        <taxon>Liliopsida</taxon>
        <taxon>Poales</taxon>
        <taxon>Poaceae</taxon>
        <taxon>BOP clade</taxon>
        <taxon>Pooideae</taxon>
        <taxon>Triticodae</taxon>
        <taxon>Triticeae</taxon>
        <taxon>Triticinae</taxon>
        <taxon>Aegilops</taxon>
    </lineage>
</organism>
<feature type="domain" description="Peptidase A1" evidence="3">
    <location>
        <begin position="57"/>
        <end position="170"/>
    </location>
</feature>
<dbReference type="InterPro" id="IPR001969">
    <property type="entry name" value="Aspartic_peptidase_AS"/>
</dbReference>
<dbReference type="SUPFAM" id="SSF50630">
    <property type="entry name" value="Acid proteases"/>
    <property type="match status" value="1"/>
</dbReference>
<dbReference type="AlphaFoldDB" id="A0A453K7J1"/>
<protein>
    <recommendedName>
        <fullName evidence="3">Peptidase A1 domain-containing protein</fullName>
    </recommendedName>
</protein>
<evidence type="ECO:0000259" key="3">
    <source>
        <dbReference type="PROSITE" id="PS51767"/>
    </source>
</evidence>
<reference evidence="5" key="1">
    <citation type="journal article" date="2014" name="Science">
        <title>Ancient hybridizations among the ancestral genomes of bread wheat.</title>
        <authorList>
            <consortium name="International Wheat Genome Sequencing Consortium,"/>
            <person name="Marcussen T."/>
            <person name="Sandve S.R."/>
            <person name="Heier L."/>
            <person name="Spannagl M."/>
            <person name="Pfeifer M."/>
            <person name="Jakobsen K.S."/>
            <person name="Wulff B.B."/>
            <person name="Steuernagel B."/>
            <person name="Mayer K.F."/>
            <person name="Olsen O.A."/>
        </authorList>
    </citation>
    <scope>NUCLEOTIDE SEQUENCE [LARGE SCALE GENOMIC DNA]</scope>
    <source>
        <strain evidence="5">cv. AL8/78</strain>
    </source>
</reference>
<reference evidence="4" key="5">
    <citation type="journal article" date="2021" name="G3 (Bethesda)">
        <title>Aegilops tauschii genome assembly Aet v5.0 features greater sequence contiguity and improved annotation.</title>
        <authorList>
            <person name="Wang L."/>
            <person name="Zhu T."/>
            <person name="Rodriguez J.C."/>
            <person name="Deal K.R."/>
            <person name="Dubcovsky J."/>
            <person name="McGuire P.E."/>
            <person name="Lux T."/>
            <person name="Spannagl M."/>
            <person name="Mayer K.F.X."/>
            <person name="Baldrich P."/>
            <person name="Meyers B.C."/>
            <person name="Huo N."/>
            <person name="Gu Y.Q."/>
            <person name="Zhou H."/>
            <person name="Devos K.M."/>
            <person name="Bennetzen J.L."/>
            <person name="Unver T."/>
            <person name="Budak H."/>
            <person name="Gulick P.J."/>
            <person name="Galiba G."/>
            <person name="Kalapos B."/>
            <person name="Nelson D.R."/>
            <person name="Li P."/>
            <person name="You F.M."/>
            <person name="Luo M.C."/>
            <person name="Dvorak J."/>
        </authorList>
    </citation>
    <scope>NUCLEOTIDE SEQUENCE [LARGE SCALE GENOMIC DNA]</scope>
    <source>
        <strain evidence="4">cv. AL8/78</strain>
    </source>
</reference>
<dbReference type="GO" id="GO:0006508">
    <property type="term" value="P:proteolysis"/>
    <property type="evidence" value="ECO:0007669"/>
    <property type="project" value="InterPro"/>
</dbReference>
<dbReference type="Gene3D" id="2.40.70.10">
    <property type="entry name" value="Acid Proteases"/>
    <property type="match status" value="1"/>
</dbReference>
<dbReference type="GO" id="GO:0004190">
    <property type="term" value="F:aspartic-type endopeptidase activity"/>
    <property type="evidence" value="ECO:0007669"/>
    <property type="project" value="InterPro"/>
</dbReference>
<comment type="similarity">
    <text evidence="1">Belongs to the peptidase A1 family.</text>
</comment>
<dbReference type="InterPro" id="IPR001461">
    <property type="entry name" value="Aspartic_peptidase_A1"/>
</dbReference>
<evidence type="ECO:0000313" key="5">
    <source>
        <dbReference type="Proteomes" id="UP000015105"/>
    </source>
</evidence>
<evidence type="ECO:0000256" key="2">
    <source>
        <dbReference type="SAM" id="SignalP"/>
    </source>
</evidence>
<name>A0A453K7J1_AEGTS</name>
<dbReference type="InterPro" id="IPR021109">
    <property type="entry name" value="Peptidase_aspartic_dom_sf"/>
</dbReference>
<dbReference type="EnsemblPlants" id="AET5Gv20325900.19">
    <property type="protein sequence ID" value="AET5Gv20325900.19"/>
    <property type="gene ID" value="AET5Gv20325900"/>
</dbReference>
<dbReference type="PROSITE" id="PS00141">
    <property type="entry name" value="ASP_PROTEASE"/>
    <property type="match status" value="1"/>
</dbReference>
<dbReference type="PROSITE" id="PS51767">
    <property type="entry name" value="PEPTIDASE_A1"/>
    <property type="match status" value="1"/>
</dbReference>
<accession>A0A453K7J1</accession>
<evidence type="ECO:0000313" key="4">
    <source>
        <dbReference type="EnsemblPlants" id="AET5Gv20325900.19"/>
    </source>
</evidence>
<sequence>MAARWAPPAGLLLLLLLAVLLPARADRPARTAHADDDPEASSAVFQLYGNVYPHGLYYVAMSIGNPAKPYFLDVDTGSDLTWLQCDAPCVSCSKVGVPFPFLPYLSNPVCCHWTPDLAQGTETLSLLVVPGPRVAVQGIRGPSYYFGTESWSLIHSLHTHIHGYNEFSGN</sequence>